<sequence length="94" mass="10641">HSFFLCIVSNVATSVIKVALIIIISVGGFYTIKRCQCVNTKKQTDPKLIADVKVYKPRPYCSKTEVIVSLKDNNLMCLDPEDRFTKTILIVMKM</sequence>
<evidence type="ECO:0000256" key="1">
    <source>
        <dbReference type="ARBA" id="ARBA00022514"/>
    </source>
</evidence>
<dbReference type="PRINTS" id="PR00437">
    <property type="entry name" value="SMALLCYTKCXC"/>
</dbReference>
<dbReference type="GeneTree" id="ENSGT01030000234847"/>
<dbReference type="Pfam" id="PF00048">
    <property type="entry name" value="IL8"/>
    <property type="match status" value="1"/>
</dbReference>
<evidence type="ECO:0000313" key="5">
    <source>
        <dbReference type="Proteomes" id="UP000261360"/>
    </source>
</evidence>
<dbReference type="AlphaFoldDB" id="A0A3B4WWW0"/>
<evidence type="ECO:0000259" key="3">
    <source>
        <dbReference type="SMART" id="SM00199"/>
    </source>
</evidence>
<dbReference type="InterPro" id="IPR036048">
    <property type="entry name" value="Interleukin_8-like_sf"/>
</dbReference>
<proteinExistence type="predicted"/>
<accession>A0A3B4WWW0</accession>
<name>A0A3B4WWW0_SERLL</name>
<dbReference type="GO" id="GO:0005615">
    <property type="term" value="C:extracellular space"/>
    <property type="evidence" value="ECO:0007669"/>
    <property type="project" value="UniProtKB-KW"/>
</dbReference>
<dbReference type="Proteomes" id="UP000261360">
    <property type="component" value="Unplaced"/>
</dbReference>
<dbReference type="Gene3D" id="2.40.50.40">
    <property type="match status" value="1"/>
</dbReference>
<dbReference type="GO" id="GO:0008009">
    <property type="term" value="F:chemokine activity"/>
    <property type="evidence" value="ECO:0007669"/>
    <property type="project" value="InterPro"/>
</dbReference>
<keyword evidence="2" id="KW-1133">Transmembrane helix</keyword>
<evidence type="ECO:0000256" key="2">
    <source>
        <dbReference type="SAM" id="Phobius"/>
    </source>
</evidence>
<protein>
    <recommendedName>
        <fullName evidence="3">Chemokine interleukin-8-like domain-containing protein</fullName>
    </recommendedName>
</protein>
<dbReference type="InterPro" id="IPR001811">
    <property type="entry name" value="Chemokine_IL8-like_dom"/>
</dbReference>
<feature type="transmembrane region" description="Helical" evidence="2">
    <location>
        <begin position="12"/>
        <end position="32"/>
    </location>
</feature>
<keyword evidence="5" id="KW-1185">Reference proteome</keyword>
<reference evidence="4" key="1">
    <citation type="submission" date="2025-08" db="UniProtKB">
        <authorList>
            <consortium name="Ensembl"/>
        </authorList>
    </citation>
    <scope>IDENTIFICATION</scope>
</reference>
<organism evidence="4 5">
    <name type="scientific">Seriola lalandi dorsalis</name>
    <dbReference type="NCBI Taxonomy" id="1841481"/>
    <lineage>
        <taxon>Eukaryota</taxon>
        <taxon>Metazoa</taxon>
        <taxon>Chordata</taxon>
        <taxon>Craniata</taxon>
        <taxon>Vertebrata</taxon>
        <taxon>Euteleostomi</taxon>
        <taxon>Actinopterygii</taxon>
        <taxon>Neopterygii</taxon>
        <taxon>Teleostei</taxon>
        <taxon>Neoteleostei</taxon>
        <taxon>Acanthomorphata</taxon>
        <taxon>Carangaria</taxon>
        <taxon>Carangiformes</taxon>
        <taxon>Carangidae</taxon>
        <taxon>Seriola</taxon>
    </lineage>
</organism>
<dbReference type="PRINTS" id="PR00436">
    <property type="entry name" value="INTERLEUKIN8"/>
</dbReference>
<dbReference type="STRING" id="1841481.ENSSLDP00000007532"/>
<dbReference type="GO" id="GO:0006955">
    <property type="term" value="P:immune response"/>
    <property type="evidence" value="ECO:0007669"/>
    <property type="project" value="InterPro"/>
</dbReference>
<feature type="domain" description="Chemokine interleukin-8-like" evidence="3">
    <location>
        <begin position="32"/>
        <end position="92"/>
    </location>
</feature>
<keyword evidence="1" id="KW-0202">Cytokine</keyword>
<reference evidence="4" key="2">
    <citation type="submission" date="2025-09" db="UniProtKB">
        <authorList>
            <consortium name="Ensembl"/>
        </authorList>
    </citation>
    <scope>IDENTIFICATION</scope>
</reference>
<dbReference type="InterPro" id="IPR001089">
    <property type="entry name" value="Chemokine_CXC"/>
</dbReference>
<evidence type="ECO:0000313" key="4">
    <source>
        <dbReference type="Ensembl" id="ENSSLDP00000007532.1"/>
    </source>
</evidence>
<dbReference type="Ensembl" id="ENSSLDT00000007770.1">
    <property type="protein sequence ID" value="ENSSLDP00000007532.1"/>
    <property type="gene ID" value="ENSSLDG00000005977.1"/>
</dbReference>
<keyword evidence="2" id="KW-0812">Transmembrane</keyword>
<dbReference type="SMART" id="SM00199">
    <property type="entry name" value="SCY"/>
    <property type="match status" value="1"/>
</dbReference>
<keyword evidence="2" id="KW-0472">Membrane</keyword>
<dbReference type="SUPFAM" id="SSF54117">
    <property type="entry name" value="Interleukin 8-like chemokines"/>
    <property type="match status" value="1"/>
</dbReference>